<name>A0ABR3AX23_PHYBL</name>
<comment type="caution">
    <text evidence="3">The sequence shown here is derived from an EMBL/GenBank/DDBJ whole genome shotgun (WGS) entry which is preliminary data.</text>
</comment>
<proteinExistence type="predicted"/>
<evidence type="ECO:0000313" key="3">
    <source>
        <dbReference type="EMBL" id="KAL0084228.1"/>
    </source>
</evidence>
<feature type="domain" description="Ndc10" evidence="2">
    <location>
        <begin position="2"/>
        <end position="110"/>
    </location>
</feature>
<dbReference type="InterPro" id="IPR022210">
    <property type="entry name" value="TF_GCR1-like"/>
</dbReference>
<organism evidence="3 4">
    <name type="scientific">Phycomyces blakesleeanus</name>
    <dbReference type="NCBI Taxonomy" id="4837"/>
    <lineage>
        <taxon>Eukaryota</taxon>
        <taxon>Fungi</taxon>
        <taxon>Fungi incertae sedis</taxon>
        <taxon>Mucoromycota</taxon>
        <taxon>Mucoromycotina</taxon>
        <taxon>Mucoromycetes</taxon>
        <taxon>Mucorales</taxon>
        <taxon>Phycomycetaceae</taxon>
        <taxon>Phycomyces</taxon>
    </lineage>
</organism>
<accession>A0ABR3AX23</accession>
<dbReference type="Pfam" id="PF12550">
    <property type="entry name" value="GCR1_C"/>
    <property type="match status" value="1"/>
</dbReference>
<dbReference type="Proteomes" id="UP001448207">
    <property type="component" value="Unassembled WGS sequence"/>
</dbReference>
<evidence type="ECO:0000313" key="4">
    <source>
        <dbReference type="Proteomes" id="UP001448207"/>
    </source>
</evidence>
<feature type="domain" description="Transcription activator GCR1-like" evidence="1">
    <location>
        <begin position="242"/>
        <end position="277"/>
    </location>
</feature>
<dbReference type="InterPro" id="IPR031872">
    <property type="entry name" value="NDC10_II"/>
</dbReference>
<sequence>MNLADLFPLESKDEDYSECPVLVVRIGHGKTTKFGTVQHAGTIRHRDYRVCAFGVLAMYFSYCWQISNKLFPCFTTNKVWYDLKVAKGVHRDKALTYSTQLNSTNRVFKNMPKIILQDVVMFRAEHKASPFFNHSLFSDPEFLSFENAMHAACQIAQEPEDILLQRAVSVLSRQLQSLGAKIDNCQPNGGHNCHPCKEMREDMQRLRETYYFFFGSGNRPQQRFQPYPSPNTAQQQETASPYTLNRSINSVPDLWREWSIGLHSDGPSVMELARKKGLSGEEM</sequence>
<dbReference type="InterPro" id="IPR038279">
    <property type="entry name" value="Ndc10_dom2_sf"/>
</dbReference>
<dbReference type="Pfam" id="PF16787">
    <property type="entry name" value="NDC10_II"/>
    <property type="match status" value="1"/>
</dbReference>
<gene>
    <name evidence="3" type="ORF">J3Q64DRAFT_1699599</name>
</gene>
<protein>
    <recommendedName>
        <fullName evidence="5">Ndc10 domain-containing protein</fullName>
    </recommendedName>
</protein>
<reference evidence="3 4" key="1">
    <citation type="submission" date="2024-04" db="EMBL/GenBank/DDBJ databases">
        <title>Symmetric and asymmetric DNA N6-adenine methylation regulates different biological responses in Mucorales.</title>
        <authorList>
            <consortium name="Lawrence Berkeley National Laboratory"/>
            <person name="Lax C."/>
            <person name="Mondo S.J."/>
            <person name="Osorio-Concepcion M."/>
            <person name="Muszewska A."/>
            <person name="Corrochano-Luque M."/>
            <person name="Gutierrez G."/>
            <person name="Riley R."/>
            <person name="Lipzen A."/>
            <person name="Guo J."/>
            <person name="Hundley H."/>
            <person name="Amirebrahimi M."/>
            <person name="Ng V."/>
            <person name="Lorenzo-Gutierrez D."/>
            <person name="Binder U."/>
            <person name="Yang J."/>
            <person name="Song Y."/>
            <person name="Canovas D."/>
            <person name="Navarro E."/>
            <person name="Freitag M."/>
            <person name="Gabaldon T."/>
            <person name="Grigoriev I.V."/>
            <person name="Corrochano L.M."/>
            <person name="Nicolas F.E."/>
            <person name="Garre V."/>
        </authorList>
    </citation>
    <scope>NUCLEOTIDE SEQUENCE [LARGE SCALE GENOMIC DNA]</scope>
    <source>
        <strain evidence="3 4">L51</strain>
    </source>
</reference>
<evidence type="ECO:0008006" key="5">
    <source>
        <dbReference type="Google" id="ProtNLM"/>
    </source>
</evidence>
<evidence type="ECO:0000259" key="2">
    <source>
        <dbReference type="Pfam" id="PF16787"/>
    </source>
</evidence>
<dbReference type="EMBL" id="JBCLYO010000012">
    <property type="protein sequence ID" value="KAL0084228.1"/>
    <property type="molecule type" value="Genomic_DNA"/>
</dbReference>
<evidence type="ECO:0000259" key="1">
    <source>
        <dbReference type="Pfam" id="PF12550"/>
    </source>
</evidence>
<keyword evidence="4" id="KW-1185">Reference proteome</keyword>
<dbReference type="Gene3D" id="1.10.443.20">
    <property type="entry name" value="Centromere DNA-binding protein complex CBF3 subunit, domain 2"/>
    <property type="match status" value="2"/>
</dbReference>